<feature type="domain" description="NACHT" evidence="6">
    <location>
        <begin position="82"/>
        <end position="223"/>
    </location>
</feature>
<dbReference type="Pfam" id="PF00149">
    <property type="entry name" value="Metallophos"/>
    <property type="match status" value="1"/>
</dbReference>
<dbReference type="InterPro" id="IPR004155">
    <property type="entry name" value="PBS_lyase_HEAT"/>
</dbReference>
<dbReference type="Gene3D" id="3.40.50.300">
    <property type="entry name" value="P-loop containing nucleotide triphosphate hydrolases"/>
    <property type="match status" value="1"/>
</dbReference>
<evidence type="ECO:0000313" key="8">
    <source>
        <dbReference type="Proteomes" id="UP000186657"/>
    </source>
</evidence>
<dbReference type="Gene3D" id="3.60.21.10">
    <property type="match status" value="1"/>
</dbReference>
<feature type="domain" description="Calcineurin-like phosphoesterase" evidence="5">
    <location>
        <begin position="1092"/>
        <end position="1336"/>
    </location>
</feature>
<dbReference type="GO" id="GO:0030089">
    <property type="term" value="C:phycobilisome"/>
    <property type="evidence" value="ECO:0007669"/>
    <property type="project" value="UniProtKB-KW"/>
</dbReference>
<evidence type="ECO:0000313" key="7">
    <source>
        <dbReference type="EMBL" id="OLT60482.1"/>
    </source>
</evidence>
<proteinExistence type="predicted"/>
<dbReference type="InterPro" id="IPR021133">
    <property type="entry name" value="HEAT_type_2"/>
</dbReference>
<keyword evidence="3" id="KW-0605">Phycobilisome</keyword>
<keyword evidence="2" id="KW-0677">Repeat</keyword>
<comment type="caution">
    <text evidence="7">The sequence shown here is derived from an EMBL/GenBank/DDBJ whole genome shotgun (WGS) entry which is preliminary data.</text>
</comment>
<evidence type="ECO:0000259" key="5">
    <source>
        <dbReference type="Pfam" id="PF00149"/>
    </source>
</evidence>
<protein>
    <recommendedName>
        <fullName evidence="9">Calcineurin-like phosphoesterase domain-containing protein</fullName>
    </recommendedName>
</protein>
<organism evidence="7 8">
    <name type="scientific">Moorena bouillonii PNG</name>
    <dbReference type="NCBI Taxonomy" id="568701"/>
    <lineage>
        <taxon>Bacteria</taxon>
        <taxon>Bacillati</taxon>
        <taxon>Cyanobacteriota</taxon>
        <taxon>Cyanophyceae</taxon>
        <taxon>Coleofasciculales</taxon>
        <taxon>Coleofasciculaceae</taxon>
        <taxon>Moorena</taxon>
    </lineage>
</organism>
<keyword evidence="1" id="KW-0042">Antenna complex</keyword>
<dbReference type="Proteomes" id="UP000186657">
    <property type="component" value="Unassembled WGS sequence"/>
</dbReference>
<dbReference type="SMART" id="SM00567">
    <property type="entry name" value="EZ_HEAT"/>
    <property type="match status" value="18"/>
</dbReference>
<dbReference type="InterPro" id="IPR011989">
    <property type="entry name" value="ARM-like"/>
</dbReference>
<gene>
    <name evidence="7" type="ORF">BJP37_17155</name>
</gene>
<dbReference type="InterPro" id="IPR029052">
    <property type="entry name" value="Metallo-depent_PP-like"/>
</dbReference>
<evidence type="ECO:0000256" key="3">
    <source>
        <dbReference type="ARBA" id="ARBA00022738"/>
    </source>
</evidence>
<dbReference type="Gene3D" id="1.25.10.10">
    <property type="entry name" value="Leucine-rich Repeat Variant"/>
    <property type="match status" value="4"/>
</dbReference>
<dbReference type="RefSeq" id="WP_075900751.1">
    <property type="nucleotide sequence ID" value="NZ_MKZS01000001.1"/>
</dbReference>
<evidence type="ECO:0000259" key="6">
    <source>
        <dbReference type="Pfam" id="PF05729"/>
    </source>
</evidence>
<dbReference type="SUPFAM" id="SSF48371">
    <property type="entry name" value="ARM repeat"/>
    <property type="match status" value="2"/>
</dbReference>
<reference evidence="7 8" key="1">
    <citation type="submission" date="2016-10" db="EMBL/GenBank/DDBJ databases">
        <title>Comparative genomics uncovers the prolific and rare metabolic potential of the cyanobacterial genus Moorea.</title>
        <authorList>
            <person name="Leao T."/>
            <person name="Castelao G."/>
            <person name="Korobeynikov A."/>
            <person name="Monroe E.A."/>
            <person name="Podell S."/>
            <person name="Glukhov E."/>
            <person name="Allen E."/>
            <person name="Gerwick W.H."/>
            <person name="Gerwick L."/>
        </authorList>
    </citation>
    <scope>NUCLEOTIDE SEQUENCE [LARGE SCALE GENOMIC DNA]</scope>
    <source>
        <strain evidence="7 8">PNG5-198</strain>
    </source>
</reference>
<dbReference type="InterPro" id="IPR016024">
    <property type="entry name" value="ARM-type_fold"/>
</dbReference>
<dbReference type="InterPro" id="IPR027417">
    <property type="entry name" value="P-loop_NTPase"/>
</dbReference>
<evidence type="ECO:0008006" key="9">
    <source>
        <dbReference type="Google" id="ProtNLM"/>
    </source>
</evidence>
<dbReference type="GO" id="GO:0016491">
    <property type="term" value="F:oxidoreductase activity"/>
    <property type="evidence" value="ECO:0007669"/>
    <property type="project" value="TreeGrafter"/>
</dbReference>
<dbReference type="Pfam" id="PF03130">
    <property type="entry name" value="HEAT_PBS"/>
    <property type="match status" value="2"/>
</dbReference>
<accession>A0A1U7N3E8</accession>
<dbReference type="PROSITE" id="PS50077">
    <property type="entry name" value="HEAT_REPEAT"/>
    <property type="match status" value="3"/>
</dbReference>
<evidence type="ECO:0000256" key="4">
    <source>
        <dbReference type="ARBA" id="ARBA00045876"/>
    </source>
</evidence>
<dbReference type="PANTHER" id="PTHR12697:SF5">
    <property type="entry name" value="DEOXYHYPUSINE HYDROXYLASE"/>
    <property type="match status" value="1"/>
</dbReference>
<name>A0A1U7N3E8_9CYAN</name>
<dbReference type="InterPro" id="IPR007111">
    <property type="entry name" value="NACHT_NTPase"/>
</dbReference>
<dbReference type="Pfam" id="PF02985">
    <property type="entry name" value="HEAT"/>
    <property type="match status" value="2"/>
</dbReference>
<dbReference type="Pfam" id="PF13646">
    <property type="entry name" value="HEAT_2"/>
    <property type="match status" value="5"/>
</dbReference>
<dbReference type="SUPFAM" id="SSF56300">
    <property type="entry name" value="Metallo-dependent phosphatases"/>
    <property type="match status" value="1"/>
</dbReference>
<dbReference type="InterPro" id="IPR000225">
    <property type="entry name" value="Armadillo"/>
</dbReference>
<dbReference type="InterPro" id="IPR004843">
    <property type="entry name" value="Calcineurin-like_PHP"/>
</dbReference>
<dbReference type="EMBL" id="MKZS01000001">
    <property type="protein sequence ID" value="OLT60482.1"/>
    <property type="molecule type" value="Genomic_DNA"/>
</dbReference>
<dbReference type="SUPFAM" id="SSF52540">
    <property type="entry name" value="P-loop containing nucleoside triphosphate hydrolases"/>
    <property type="match status" value="1"/>
</dbReference>
<sequence length="1423" mass="159912">MVTWDPYLASIRQEYAQWWQAYTPTDVEDRKRKQQQQTPGLFDFGLMVQTIKSEQPQRDQNREETERLPVLAGLRKYAAEHVLLVGRPGSGKSTALVRLLGDEGIEGKIPVLVELRYHQTSVLELVKHFLESHLGQPLDSKEIERLLFEEQFWLLIDGVNELPSEAARLDLNKFRQKYHKTTPMIFTTRDLGVGGDLGIQKKLEMQPLSADQMSKFVRKHLPQQGEQMLKQLGDRLREFGQTPLLLMMLCALFQDKGDIPSNLGLVFRSFTQFYSEKIKQDVNVSEESREFWPDLLQQLGFVMTTGDNPKEITVAIPKTKAQEILTDYLRHNNFTDPDVRARTWLKDLLNHHLIQQSGDLIEFRHQLIQEYYTAEYLLKQLPRLSDQELQQNYLNYLKWTEPLVLMLQLVDNQKQAKRVVRLGLAVDWQLGARLAGAVKPEFQEHTVGLVARLEVSTLLKVQLLGITASDRAIPELIDKYLDHDEYSVRSVAASALEKIGTEATIDPLIKLLDDDHDDVRSSAAYALGKIGTEATIDRLIKLLDDDSSDVRSSAAKALGEIGTEATIDSLIKLLDDNEYYVRSRAADALGKIGTEATIDSLIKLLDDNEYYVRSRAADALGKIGTEATIDSLIKLLDDNEYYVRSRAADALGKIGTEATIDPLIKLLDDDHYSVRISAAEALGNIGTEATIDPLIKLLDDEHSSVRIRAAEALGNIGTETTIEPLIKLLDDDSSHVRSSAAKALGKIGTESAINLLIKLLDHDHYSVRISAAEALGNIGTEAAINPLIKLLDDDHELVRIRAAEALGKIGTEATIDPLIKLLDDDHSDVRSIAASALGEIGTEATIDPLIKLLDDDDFFVRIISASALGEIGTEVAINPLIKLLDDDHYDVRISAASALEEIGTEATIDPLIKLLDDDSYWVRIRAADALGKIGTEVAIDPLIKCLDDDIYDVRSSAAEALEKIGTEVAIDPLIKCLDDDQSSVRIRAASALGKIGTEATIDPLIKLLDDDHYYNVRYSAASALGKIGTEATIPKLINWLNKEEFTATNDKNTVQKTIKAIQAIQKRCQFYNPTYRPKPDPPKFIATQTIYILHLSDLHITTSEQATLWSNQLAQDLTQDLDIPHLDALILSGDIANYSTPEEYQAAQQFLYNLCLDFPLDPKQIVLVPGNHDLNWKLAKRAYQLLDLEDYDGELKEGHYIKGEDVIRVQDETKYQQRFAHFSQFYQAIKTQPYPLDYDQQGIIDYLPDQNLLILGLNSAWQLDHHFRDRASIHSGAVSNALTEIRRNKDYDNFLKIAVWHHPLNSDGSDRITDQGFMQQLAVAGFRLFLHGHIHKAQASLFPYDLSRDGRKLHGICAGTFSAPTFELRSAYPWQYNLLKINDNQLSVYTRRREEENGAWKPDSRWTQGPGLGSLDYYSIDLS</sequence>
<dbReference type="InterPro" id="IPR000357">
    <property type="entry name" value="HEAT"/>
</dbReference>
<evidence type="ECO:0000256" key="2">
    <source>
        <dbReference type="ARBA" id="ARBA00022737"/>
    </source>
</evidence>
<keyword evidence="8" id="KW-1185">Reference proteome</keyword>
<dbReference type="PANTHER" id="PTHR12697">
    <property type="entry name" value="PBS LYASE HEAT-LIKE PROTEIN"/>
    <property type="match status" value="1"/>
</dbReference>
<dbReference type="SMART" id="SM00185">
    <property type="entry name" value="ARM"/>
    <property type="match status" value="6"/>
</dbReference>
<dbReference type="GO" id="GO:0016787">
    <property type="term" value="F:hydrolase activity"/>
    <property type="evidence" value="ECO:0007669"/>
    <property type="project" value="InterPro"/>
</dbReference>
<comment type="function">
    <text evidence="4">Catalyzes the hydroxylation of the N(6)-(4-aminobutyl)-L-lysine intermediate produced by deoxyhypusine synthase/DHPS on a critical lysine of the eukaryotic translation initiation factor 5A/eIF-5A. This is the second step of the post-translational modification of that lysine into an unusual amino acid residue named hypusine. Hypusination is unique to mature eIF-5A factor and is essential for its function.</text>
</comment>
<evidence type="ECO:0000256" key="1">
    <source>
        <dbReference type="ARBA" id="ARBA00022549"/>
    </source>
</evidence>
<dbReference type="Pfam" id="PF05729">
    <property type="entry name" value="NACHT"/>
    <property type="match status" value="1"/>
</dbReference>